<dbReference type="InterPro" id="IPR012914">
    <property type="entry name" value="PucR_dom"/>
</dbReference>
<sequence length="559" mass="61446">MRHSYRVPLRDVLKVDTLRNTTVLAGSKGLDRVVTRLNVMEVPDIVEWVRPHALLVTSGYPLMSLDVDGDPGHKEFVELVRRLDELDVAGLGVKVGRFLEEVPEPVLQLADELGFPILGLSADTAFDDLLEEVHIRLTDVQADVLQRTDALHAALEGLVLEGAGLQEIASRIADVLGVGILVTSIDGREKAGALTDDMRVALEEADLFDPTGRFRIERPRLQPMDIGEGQVLVQPVVAGSSDLARLVAYDPHRAISKDDLNALQRASTVAALLITQQQALNAVESRYRGDFLREVLDGRGGDPEHVIEHAKTLNWRLDFPAIVITAELDPPSPDQARVPARVRRSWQERFFAAWTQVVGSVAPHVPMADFSEAVVTVLSAPEAMRDDPERAAGALRDLVARIVKSVAGDKGGGRRPFSVGASRLVTNLDELPVAYQQARRATEVGRRFSGGSSTFHFDDLGVHRLIGLIPDRSELSAFAEDVLGELAQDTPDAAELRETLRVLLDTNLNVAEASRLQFVHYNTMRYRIGKLEQLLGPFTTDANLRLNLAVALQVREIQR</sequence>
<dbReference type="InterPro" id="IPR051448">
    <property type="entry name" value="CdaR-like_regulators"/>
</dbReference>
<evidence type="ECO:0000259" key="3">
    <source>
        <dbReference type="Pfam" id="PF13556"/>
    </source>
</evidence>
<name>A0A3L8PLC9_9ACTN</name>
<feature type="domain" description="PucR C-terminal helix-turn-helix" evidence="3">
    <location>
        <begin position="496"/>
        <end position="553"/>
    </location>
</feature>
<dbReference type="AlphaFoldDB" id="A0A3L8PLC9"/>
<dbReference type="Proteomes" id="UP000282515">
    <property type="component" value="Unassembled WGS sequence"/>
</dbReference>
<dbReference type="InterPro" id="IPR041522">
    <property type="entry name" value="CdaR_GGDEF"/>
</dbReference>
<evidence type="ECO:0000256" key="1">
    <source>
        <dbReference type="ARBA" id="ARBA00006754"/>
    </source>
</evidence>
<dbReference type="Gene3D" id="1.10.10.2840">
    <property type="entry name" value="PucR C-terminal helix-turn-helix domain"/>
    <property type="match status" value="1"/>
</dbReference>
<dbReference type="EMBL" id="RDBF01000004">
    <property type="protein sequence ID" value="RLV56115.1"/>
    <property type="molecule type" value="Genomic_DNA"/>
</dbReference>
<proteinExistence type="inferred from homology"/>
<dbReference type="Pfam" id="PF13556">
    <property type="entry name" value="HTH_30"/>
    <property type="match status" value="1"/>
</dbReference>
<dbReference type="InterPro" id="IPR025736">
    <property type="entry name" value="PucR_C-HTH_dom"/>
</dbReference>
<accession>A0A3L8PLC9</accession>
<gene>
    <name evidence="5" type="ORF">D9V41_06630</name>
</gene>
<dbReference type="Pfam" id="PF07905">
    <property type="entry name" value="PucR"/>
    <property type="match status" value="1"/>
</dbReference>
<dbReference type="OrthoDB" id="3246591at2"/>
<dbReference type="InterPro" id="IPR042070">
    <property type="entry name" value="PucR_C-HTH_sf"/>
</dbReference>
<evidence type="ECO:0000259" key="4">
    <source>
        <dbReference type="Pfam" id="PF17853"/>
    </source>
</evidence>
<dbReference type="PANTHER" id="PTHR33744">
    <property type="entry name" value="CARBOHYDRATE DIACID REGULATOR"/>
    <property type="match status" value="1"/>
</dbReference>
<feature type="domain" description="Purine catabolism PurC-like" evidence="2">
    <location>
        <begin position="11"/>
        <end position="135"/>
    </location>
</feature>
<comment type="similarity">
    <text evidence="1">Belongs to the CdaR family.</text>
</comment>
<feature type="domain" description="CdaR GGDEF-like" evidence="4">
    <location>
        <begin position="300"/>
        <end position="443"/>
    </location>
</feature>
<dbReference type="RefSeq" id="WP_121793774.1">
    <property type="nucleotide sequence ID" value="NZ_RDBF01000004.1"/>
</dbReference>
<dbReference type="Pfam" id="PF17853">
    <property type="entry name" value="GGDEF_2"/>
    <property type="match status" value="1"/>
</dbReference>
<dbReference type="PANTHER" id="PTHR33744:SF1">
    <property type="entry name" value="DNA-BINDING TRANSCRIPTIONAL ACTIVATOR ADER"/>
    <property type="match status" value="1"/>
</dbReference>
<keyword evidence="6" id="KW-1185">Reference proteome</keyword>
<reference evidence="5 6" key="1">
    <citation type="submission" date="2018-10" db="EMBL/GenBank/DDBJ databases">
        <title>Aeromicrobium sp. 9W16Y-2 whole genome shotgun sequence.</title>
        <authorList>
            <person name="Li F."/>
        </authorList>
    </citation>
    <scope>NUCLEOTIDE SEQUENCE [LARGE SCALE GENOMIC DNA]</scope>
    <source>
        <strain evidence="5 6">9W16Y-2</strain>
    </source>
</reference>
<organism evidence="5 6">
    <name type="scientific">Aeromicrobium phragmitis</name>
    <dbReference type="NCBI Taxonomy" id="2478914"/>
    <lineage>
        <taxon>Bacteria</taxon>
        <taxon>Bacillati</taxon>
        <taxon>Actinomycetota</taxon>
        <taxon>Actinomycetes</taxon>
        <taxon>Propionibacteriales</taxon>
        <taxon>Nocardioidaceae</taxon>
        <taxon>Aeromicrobium</taxon>
    </lineage>
</organism>
<comment type="caution">
    <text evidence="5">The sequence shown here is derived from an EMBL/GenBank/DDBJ whole genome shotgun (WGS) entry which is preliminary data.</text>
</comment>
<evidence type="ECO:0000313" key="6">
    <source>
        <dbReference type="Proteomes" id="UP000282515"/>
    </source>
</evidence>
<evidence type="ECO:0000313" key="5">
    <source>
        <dbReference type="EMBL" id="RLV56115.1"/>
    </source>
</evidence>
<protein>
    <submittedName>
        <fullName evidence="5">PucR family transcriptional regulator</fullName>
    </submittedName>
</protein>
<evidence type="ECO:0000259" key="2">
    <source>
        <dbReference type="Pfam" id="PF07905"/>
    </source>
</evidence>